<dbReference type="EMBL" id="JACCBS010000001">
    <property type="protein sequence ID" value="NYE57129.1"/>
    <property type="molecule type" value="Genomic_DNA"/>
</dbReference>
<reference evidence="1 2" key="1">
    <citation type="submission" date="2020-07" db="EMBL/GenBank/DDBJ databases">
        <title>Genomic Encyclopedia of Type Strains, Phase III (KMG-III): the genomes of soil and plant-associated and newly described type strains.</title>
        <authorList>
            <person name="Whitman W."/>
        </authorList>
    </citation>
    <scope>NUCLEOTIDE SEQUENCE [LARGE SCALE GENOMIC DNA]</scope>
    <source>
        <strain evidence="1 2">DSM 11255</strain>
    </source>
</reference>
<gene>
    <name evidence="1" type="ORF">HDG70_000835</name>
</gene>
<dbReference type="RefSeq" id="WP_028052478.1">
    <property type="nucleotide sequence ID" value="NZ_ATYG01000021.1"/>
</dbReference>
<keyword evidence="2" id="KW-1185">Reference proteome</keyword>
<proteinExistence type="predicted"/>
<protein>
    <submittedName>
        <fullName evidence="1">Uncharacterized protein</fullName>
    </submittedName>
</protein>
<dbReference type="Proteomes" id="UP000604066">
    <property type="component" value="Unassembled WGS sequence"/>
</dbReference>
<evidence type="ECO:0000313" key="1">
    <source>
        <dbReference type="EMBL" id="NYE57129.1"/>
    </source>
</evidence>
<comment type="caution">
    <text evidence="1">The sequence shown here is derived from an EMBL/GenBank/DDBJ whole genome shotgun (WGS) entry which is preliminary data.</text>
</comment>
<accession>A0ABX2R883</accession>
<sequence>MNASEENQWIVIRKKENGTQIESAGDVNFFFNATASMIKFLRDLLISEGFPEEVAEAGIMGMVVEVLTRKEHKEGELIKINITSTPQE</sequence>
<name>A0ABX2R883_9THEO</name>
<organism evidence="1 2">
    <name type="scientific">Carboxydothermus ferrireducens DSM 11255</name>
    <dbReference type="NCBI Taxonomy" id="1119529"/>
    <lineage>
        <taxon>Bacteria</taxon>
        <taxon>Bacillati</taxon>
        <taxon>Bacillota</taxon>
        <taxon>Clostridia</taxon>
        <taxon>Thermoanaerobacterales</taxon>
        <taxon>Thermoanaerobacteraceae</taxon>
        <taxon>Carboxydothermus</taxon>
    </lineage>
</organism>
<evidence type="ECO:0000313" key="2">
    <source>
        <dbReference type="Proteomes" id="UP000604066"/>
    </source>
</evidence>